<evidence type="ECO:0000313" key="2">
    <source>
        <dbReference type="Proteomes" id="UP000762676"/>
    </source>
</evidence>
<protein>
    <submittedName>
        <fullName evidence="1">Uncharacterized protein</fullName>
    </submittedName>
</protein>
<dbReference type="Proteomes" id="UP000762676">
    <property type="component" value="Unassembled WGS sequence"/>
</dbReference>
<dbReference type="EMBL" id="BMAT01012062">
    <property type="protein sequence ID" value="GFR85074.1"/>
    <property type="molecule type" value="Genomic_DNA"/>
</dbReference>
<dbReference type="AlphaFoldDB" id="A0AAV4GIF1"/>
<keyword evidence="2" id="KW-1185">Reference proteome</keyword>
<comment type="caution">
    <text evidence="1">The sequence shown here is derived from an EMBL/GenBank/DDBJ whole genome shotgun (WGS) entry which is preliminary data.</text>
</comment>
<accession>A0AAV4GIF1</accession>
<gene>
    <name evidence="1" type="ORF">ElyMa_006018800</name>
</gene>
<proteinExistence type="predicted"/>
<organism evidence="1 2">
    <name type="scientific">Elysia marginata</name>
    <dbReference type="NCBI Taxonomy" id="1093978"/>
    <lineage>
        <taxon>Eukaryota</taxon>
        <taxon>Metazoa</taxon>
        <taxon>Spiralia</taxon>
        <taxon>Lophotrochozoa</taxon>
        <taxon>Mollusca</taxon>
        <taxon>Gastropoda</taxon>
        <taxon>Heterobranchia</taxon>
        <taxon>Euthyneura</taxon>
        <taxon>Panpulmonata</taxon>
        <taxon>Sacoglossa</taxon>
        <taxon>Placobranchoidea</taxon>
        <taxon>Plakobranchidae</taxon>
        <taxon>Elysia</taxon>
    </lineage>
</organism>
<name>A0AAV4GIF1_9GAST</name>
<evidence type="ECO:0000313" key="1">
    <source>
        <dbReference type="EMBL" id="GFR85074.1"/>
    </source>
</evidence>
<sequence length="105" mass="12267">MHLPRRNQVKRTRPEWKCREINAVFTFTDLCPDHFEIVMPMRTPLEALPVRFIHTNDLKGFFNRKLVVLNIGAGHHRHVSSGNKLRRRAQRCGIMRHGSGLAYPL</sequence>
<reference evidence="1 2" key="1">
    <citation type="journal article" date="2021" name="Elife">
        <title>Chloroplast acquisition without the gene transfer in kleptoplastic sea slugs, Plakobranchus ocellatus.</title>
        <authorList>
            <person name="Maeda T."/>
            <person name="Takahashi S."/>
            <person name="Yoshida T."/>
            <person name="Shimamura S."/>
            <person name="Takaki Y."/>
            <person name="Nagai Y."/>
            <person name="Toyoda A."/>
            <person name="Suzuki Y."/>
            <person name="Arimoto A."/>
            <person name="Ishii H."/>
            <person name="Satoh N."/>
            <person name="Nishiyama T."/>
            <person name="Hasebe M."/>
            <person name="Maruyama T."/>
            <person name="Minagawa J."/>
            <person name="Obokata J."/>
            <person name="Shigenobu S."/>
        </authorList>
    </citation>
    <scope>NUCLEOTIDE SEQUENCE [LARGE SCALE GENOMIC DNA]</scope>
</reference>